<proteinExistence type="predicted"/>
<organism evidence="2 3">
    <name type="scientific">Cinchona calisaya</name>
    <dbReference type="NCBI Taxonomy" id="153742"/>
    <lineage>
        <taxon>Eukaryota</taxon>
        <taxon>Viridiplantae</taxon>
        <taxon>Streptophyta</taxon>
        <taxon>Embryophyta</taxon>
        <taxon>Tracheophyta</taxon>
        <taxon>Spermatophyta</taxon>
        <taxon>Magnoliopsida</taxon>
        <taxon>eudicotyledons</taxon>
        <taxon>Gunneridae</taxon>
        <taxon>Pentapetalae</taxon>
        <taxon>asterids</taxon>
        <taxon>lamiids</taxon>
        <taxon>Gentianales</taxon>
        <taxon>Rubiaceae</taxon>
        <taxon>Cinchonoideae</taxon>
        <taxon>Cinchoneae</taxon>
        <taxon>Cinchona</taxon>
    </lineage>
</organism>
<dbReference type="InterPro" id="IPR013187">
    <property type="entry name" value="F-box-assoc_dom_typ3"/>
</dbReference>
<dbReference type="AlphaFoldDB" id="A0ABD3AAU8"/>
<dbReference type="NCBIfam" id="TIGR01640">
    <property type="entry name" value="F_box_assoc_1"/>
    <property type="match status" value="1"/>
</dbReference>
<evidence type="ECO:0000259" key="1">
    <source>
        <dbReference type="PROSITE" id="PS50181"/>
    </source>
</evidence>
<dbReference type="EMBL" id="JBJUIK010000005">
    <property type="protein sequence ID" value="KAL3527597.1"/>
    <property type="molecule type" value="Genomic_DNA"/>
</dbReference>
<gene>
    <name evidence="2" type="ORF">ACH5RR_012253</name>
</gene>
<dbReference type="InterPro" id="IPR017451">
    <property type="entry name" value="F-box-assoc_interact_dom"/>
</dbReference>
<keyword evidence="3" id="KW-1185">Reference proteome</keyword>
<dbReference type="Proteomes" id="UP001630127">
    <property type="component" value="Unassembled WGS sequence"/>
</dbReference>
<dbReference type="PROSITE" id="PS50181">
    <property type="entry name" value="FBOX"/>
    <property type="match status" value="1"/>
</dbReference>
<dbReference type="InterPro" id="IPR001810">
    <property type="entry name" value="F-box_dom"/>
</dbReference>
<dbReference type="InterPro" id="IPR050796">
    <property type="entry name" value="SCF_F-box_component"/>
</dbReference>
<dbReference type="InterPro" id="IPR036047">
    <property type="entry name" value="F-box-like_dom_sf"/>
</dbReference>
<dbReference type="Pfam" id="PF08268">
    <property type="entry name" value="FBA_3"/>
    <property type="match status" value="1"/>
</dbReference>
<protein>
    <recommendedName>
        <fullName evidence="1">F-box domain-containing protein</fullName>
    </recommendedName>
</protein>
<dbReference type="PANTHER" id="PTHR31672:SF13">
    <property type="entry name" value="F-BOX PROTEIN CPR30-LIKE"/>
    <property type="match status" value="1"/>
</dbReference>
<name>A0ABD3AAU8_9GENT</name>
<reference evidence="2 3" key="1">
    <citation type="submission" date="2024-11" db="EMBL/GenBank/DDBJ databases">
        <title>A near-complete genome assembly of Cinchona calisaya.</title>
        <authorList>
            <person name="Lian D.C."/>
            <person name="Zhao X.W."/>
            <person name="Wei L."/>
        </authorList>
    </citation>
    <scope>NUCLEOTIDE SEQUENCE [LARGE SCALE GENOMIC DNA]</scope>
    <source>
        <tissue evidence="2">Nenye</tissue>
    </source>
</reference>
<sequence>MPPKRNASQNDRKPIKTDFTLIAATLSDCNLPKPIILSILTRLPVKSLHRFKCVCMPWLTLISSLNFIKLHRDQTSQNPQNHSLIIHSIDGDNYHKMSLLNINSTENQQPINLLNPFSAPFLQMELVGSLHGLVCLSCLPLCQNIVLWNPALNLCKAIPPSSRNWGENSPLKFSIGFGYDEMTDDFKVVRIACLRPTTGNYTSGPSSQVLRSDAEVYSANSGSWKRVSVDFPFVVGHTRNNVIAKGVPYWTALIPDPSRLRKYCEVLVWFDVRNEMFKHVLIPELERHSGIGVRFVEWKGTLACLVYSPTKERVDFVDVLVYNDDGKKGCCWEKISTHGPIGLKMEGSVQCSKDGVILAETSEGTLFLYDPLTNGVRKFFIAEAQKNSYEAFSHTESLVCLEGMEQVVELDKDKYCSIMEDLGIN</sequence>
<accession>A0ABD3AAU8</accession>
<dbReference type="SUPFAM" id="SSF81383">
    <property type="entry name" value="F-box domain"/>
    <property type="match status" value="1"/>
</dbReference>
<dbReference type="Pfam" id="PF00646">
    <property type="entry name" value="F-box"/>
    <property type="match status" value="1"/>
</dbReference>
<comment type="caution">
    <text evidence="2">The sequence shown here is derived from an EMBL/GenBank/DDBJ whole genome shotgun (WGS) entry which is preliminary data.</text>
</comment>
<evidence type="ECO:0000313" key="3">
    <source>
        <dbReference type="Proteomes" id="UP001630127"/>
    </source>
</evidence>
<feature type="domain" description="F-box" evidence="1">
    <location>
        <begin position="25"/>
        <end position="70"/>
    </location>
</feature>
<dbReference type="Gene3D" id="1.20.1280.50">
    <property type="match status" value="1"/>
</dbReference>
<dbReference type="PANTHER" id="PTHR31672">
    <property type="entry name" value="BNACNNG10540D PROTEIN"/>
    <property type="match status" value="1"/>
</dbReference>
<evidence type="ECO:0000313" key="2">
    <source>
        <dbReference type="EMBL" id="KAL3527597.1"/>
    </source>
</evidence>